<dbReference type="AlphaFoldDB" id="A0A7R9A3Y2"/>
<dbReference type="Pfam" id="PF07670">
    <property type="entry name" value="Gate"/>
    <property type="match status" value="1"/>
</dbReference>
<evidence type="ECO:0000259" key="3">
    <source>
        <dbReference type="Pfam" id="PF01773"/>
    </source>
</evidence>
<gene>
    <name evidence="5" type="ORF">DSTB1V02_LOCUS6600</name>
</gene>
<feature type="domain" description="Nucleoside transporter/FeoB GTPase Gate" evidence="4">
    <location>
        <begin position="445"/>
        <end position="543"/>
    </location>
</feature>
<keyword evidence="2" id="KW-1133">Transmembrane helix</keyword>
<evidence type="ECO:0000259" key="4">
    <source>
        <dbReference type="Pfam" id="PF07670"/>
    </source>
</evidence>
<dbReference type="GO" id="GO:0005886">
    <property type="term" value="C:plasma membrane"/>
    <property type="evidence" value="ECO:0007669"/>
    <property type="project" value="TreeGrafter"/>
</dbReference>
<sequence length="658" mass="72908">MVRVCVRTQCVNRESEGKSHVETASVAFCTCPTQKPHPISGSPVKIPRVDREALHPPVSPGCRRRIPPVPPGCRRRIPLVPTPNEPSSTRRRGEGRTGLRDEFRIPSTGFSPWRSRVLRGRLFFLAGAGSGSGTRVRAAARAKKKPPRPRLYQVHRDSGRIRTESRHPLLAIRKAWKTWKTRHVQALRRTTLLVLFLSYNAYLVWAVALWSRGEESLEPCEGLGLLLSVTGVAYLALAHKFLFRRILAFVWARASTWKVVVGLRNAARTRHARLGVHLALLLGILAFLVVDGWDEPLRLASAGGIFFFLLVGWLLSKHPGRFVPNSSRNSLHRTNDVEGIEEFHFLLRDLSARDGPDRPRSPPIVPDSVLSPQVNWYQIYWGIVSQFVLGLVIVRWGTGREVFRCLGDKFTDFIAFTDVGSERVFAYLSSGDPGRNVTLPRLFAFKTLTNIFYFNWIMEILYHLGVMQWVIVWLGELLQFLVSTTAAESMNSAANIFVGHIVAAVAIQPYLPLMTPSELTVVIAAGLASVAGAVLVAFVGFGASAAHLVSASFMSAPAALACAKLLHPETEESKTRAEHISMDAGRSTPKTRFCAAIRGVFPTSLGLGSFSSGRVYHGKEWNLGLVRFEEDPLGDFDARMTKVNRGSLGHRACSECVD</sequence>
<dbReference type="Proteomes" id="UP000677054">
    <property type="component" value="Unassembled WGS sequence"/>
</dbReference>
<dbReference type="InterPro" id="IPR002668">
    <property type="entry name" value="CNT_N_dom"/>
</dbReference>
<dbReference type="Pfam" id="PF01773">
    <property type="entry name" value="Nucleos_tra2_N"/>
    <property type="match status" value="1"/>
</dbReference>
<organism evidence="5">
    <name type="scientific">Darwinula stevensoni</name>
    <dbReference type="NCBI Taxonomy" id="69355"/>
    <lineage>
        <taxon>Eukaryota</taxon>
        <taxon>Metazoa</taxon>
        <taxon>Ecdysozoa</taxon>
        <taxon>Arthropoda</taxon>
        <taxon>Crustacea</taxon>
        <taxon>Oligostraca</taxon>
        <taxon>Ostracoda</taxon>
        <taxon>Podocopa</taxon>
        <taxon>Podocopida</taxon>
        <taxon>Darwinulocopina</taxon>
        <taxon>Darwinuloidea</taxon>
        <taxon>Darwinulidae</taxon>
        <taxon>Darwinula</taxon>
    </lineage>
</organism>
<feature type="region of interest" description="Disordered" evidence="1">
    <location>
        <begin position="53"/>
        <end position="101"/>
    </location>
</feature>
<evidence type="ECO:0000313" key="5">
    <source>
        <dbReference type="EMBL" id="CAD7246754.1"/>
    </source>
</evidence>
<evidence type="ECO:0000313" key="6">
    <source>
        <dbReference type="Proteomes" id="UP000677054"/>
    </source>
</evidence>
<dbReference type="GO" id="GO:0005415">
    <property type="term" value="F:nucleoside:sodium symporter activity"/>
    <property type="evidence" value="ECO:0007669"/>
    <property type="project" value="TreeGrafter"/>
</dbReference>
<feature type="transmembrane region" description="Helical" evidence="2">
    <location>
        <begin position="519"/>
        <end position="539"/>
    </location>
</feature>
<dbReference type="InterPro" id="IPR008276">
    <property type="entry name" value="C_nuclsd_transpt"/>
</dbReference>
<keyword evidence="2" id="KW-0472">Membrane</keyword>
<feature type="transmembrane region" description="Helical" evidence="2">
    <location>
        <begin position="451"/>
        <end position="472"/>
    </location>
</feature>
<feature type="transmembrane region" description="Helical" evidence="2">
    <location>
        <begin position="192"/>
        <end position="211"/>
    </location>
</feature>
<evidence type="ECO:0000256" key="1">
    <source>
        <dbReference type="SAM" id="MobiDB-lite"/>
    </source>
</evidence>
<feature type="transmembrane region" description="Helical" evidence="2">
    <location>
        <begin position="299"/>
        <end position="316"/>
    </location>
</feature>
<dbReference type="PANTHER" id="PTHR10590:SF4">
    <property type="entry name" value="SOLUTE CARRIER FAMILY 28 MEMBER 3"/>
    <property type="match status" value="1"/>
</dbReference>
<proteinExistence type="predicted"/>
<dbReference type="EMBL" id="LR900747">
    <property type="protein sequence ID" value="CAD7246754.1"/>
    <property type="molecule type" value="Genomic_DNA"/>
</dbReference>
<dbReference type="InterPro" id="IPR011642">
    <property type="entry name" value="Gate_dom"/>
</dbReference>
<keyword evidence="2" id="KW-0812">Transmembrane</keyword>
<reference evidence="5" key="1">
    <citation type="submission" date="2020-11" db="EMBL/GenBank/DDBJ databases">
        <authorList>
            <person name="Tran Van P."/>
        </authorList>
    </citation>
    <scope>NUCLEOTIDE SEQUENCE</scope>
</reference>
<dbReference type="EMBL" id="CAJPEV010001230">
    <property type="protein sequence ID" value="CAG0891491.1"/>
    <property type="molecule type" value="Genomic_DNA"/>
</dbReference>
<keyword evidence="6" id="KW-1185">Reference proteome</keyword>
<dbReference type="OrthoDB" id="6075923at2759"/>
<accession>A0A7R9A3Y2</accession>
<feature type="transmembrane region" description="Helical" evidence="2">
    <location>
        <begin position="223"/>
        <end position="243"/>
    </location>
</feature>
<dbReference type="PANTHER" id="PTHR10590">
    <property type="entry name" value="SODIUM/NUCLEOSIDE COTRANSPORTER"/>
    <property type="match status" value="1"/>
</dbReference>
<feature type="domain" description="Concentrative nucleoside transporter N-terminal" evidence="3">
    <location>
        <begin position="373"/>
        <end position="428"/>
    </location>
</feature>
<feature type="compositionally biased region" description="Basic and acidic residues" evidence="1">
    <location>
        <begin position="91"/>
        <end position="101"/>
    </location>
</feature>
<name>A0A7R9A3Y2_9CRUS</name>
<protein>
    <submittedName>
        <fullName evidence="5">Uncharacterized protein</fullName>
    </submittedName>
</protein>
<feature type="transmembrane region" description="Helical" evidence="2">
    <location>
        <begin position="492"/>
        <end position="512"/>
    </location>
</feature>
<evidence type="ECO:0000256" key="2">
    <source>
        <dbReference type="SAM" id="Phobius"/>
    </source>
</evidence>
<feature type="transmembrane region" description="Helical" evidence="2">
    <location>
        <begin position="274"/>
        <end position="293"/>
    </location>
</feature>